<comment type="caution">
    <text evidence="1">The sequence shown here is derived from an EMBL/GenBank/DDBJ whole genome shotgun (WGS) entry which is preliminary data.</text>
</comment>
<proteinExistence type="predicted"/>
<dbReference type="RefSeq" id="WP_035162490.1">
    <property type="nucleotide sequence ID" value="NZ_AZTB01000011.1"/>
</dbReference>
<dbReference type="EMBL" id="AZTB01000011">
    <property type="protein sequence ID" value="KGG80933.1"/>
    <property type="molecule type" value="Genomic_DNA"/>
</dbReference>
<sequence>MKKIRLITIVCILLLLIVIHTKNEQLGKEYLRTINILTHVVKSMTKNLESNSPNPEYHQKLLDQIQIINYFLTVHEDLAFLDESIYYIFDERQFDEMKTKEKILLLKRFYNNLNWLSKEIDYYSKYFISLDFHGEGFLKNKPAATYYYLNIRKDMIENKFREIYKDKE</sequence>
<protein>
    <submittedName>
        <fullName evidence="1">Uncharacterized protein</fullName>
    </submittedName>
</protein>
<gene>
    <name evidence="1" type="ORF">Y919_03650</name>
</gene>
<reference evidence="1 2" key="1">
    <citation type="submission" date="2013-12" db="EMBL/GenBank/DDBJ databases">
        <title>Draft genome sequence of Caloranaerobacter sp. H53214.</title>
        <authorList>
            <person name="Jiang L.J."/>
            <person name="Shao Z.Z."/>
            <person name="Long M.N."/>
        </authorList>
    </citation>
    <scope>NUCLEOTIDE SEQUENCE [LARGE SCALE GENOMIC DNA]</scope>
    <source>
        <strain evidence="1 2">H53214</strain>
    </source>
</reference>
<name>A0A096BJI7_9FIRM</name>
<evidence type="ECO:0000313" key="1">
    <source>
        <dbReference type="EMBL" id="KGG80933.1"/>
    </source>
</evidence>
<organism evidence="1 2">
    <name type="scientific">Caloranaerobacter azorensis H53214</name>
    <dbReference type="NCBI Taxonomy" id="1156417"/>
    <lineage>
        <taxon>Bacteria</taxon>
        <taxon>Bacillati</taxon>
        <taxon>Bacillota</taxon>
        <taxon>Tissierellia</taxon>
        <taxon>Tissierellales</taxon>
        <taxon>Thermohalobacteraceae</taxon>
        <taxon>Caloranaerobacter</taxon>
    </lineage>
</organism>
<dbReference type="AlphaFoldDB" id="A0A096BJI7"/>
<evidence type="ECO:0000313" key="2">
    <source>
        <dbReference type="Proteomes" id="UP000029622"/>
    </source>
</evidence>
<accession>A0A096BJI7</accession>
<dbReference type="STRING" id="1156417.Y919_03650"/>
<dbReference type="Proteomes" id="UP000029622">
    <property type="component" value="Unassembled WGS sequence"/>
</dbReference>